<feature type="region of interest" description="Disordered" evidence="4">
    <location>
        <begin position="1"/>
        <end position="115"/>
    </location>
</feature>
<dbReference type="InterPro" id="IPR006703">
    <property type="entry name" value="G_AIG1"/>
</dbReference>
<feature type="compositionally biased region" description="Pro residues" evidence="4">
    <location>
        <begin position="22"/>
        <end position="34"/>
    </location>
</feature>
<evidence type="ECO:0000256" key="2">
    <source>
        <dbReference type="ARBA" id="ARBA00022741"/>
    </source>
</evidence>
<feature type="region of interest" description="Disordered" evidence="4">
    <location>
        <begin position="320"/>
        <end position="356"/>
    </location>
</feature>
<accession>A0A8C3M3L8</accession>
<reference evidence="6" key="2">
    <citation type="submission" date="2025-09" db="UniProtKB">
        <authorList>
            <consortium name="Ensembl"/>
        </authorList>
    </citation>
    <scope>IDENTIFICATION</scope>
</reference>
<evidence type="ECO:0000259" key="5">
    <source>
        <dbReference type="PROSITE" id="PS51720"/>
    </source>
</evidence>
<keyword evidence="2" id="KW-0547">Nucleotide-binding</keyword>
<keyword evidence="7" id="KW-1185">Reference proteome</keyword>
<dbReference type="Ensembl" id="ENSCPIT00010020687.1">
    <property type="protein sequence ID" value="ENSCPIP00010017398.1"/>
    <property type="gene ID" value="ENSCPIG00010013867.1"/>
</dbReference>
<dbReference type="PANTHER" id="PTHR10903">
    <property type="entry name" value="GTPASE, IMAP FAMILY MEMBER-RELATED"/>
    <property type="match status" value="1"/>
</dbReference>
<dbReference type="InterPro" id="IPR027417">
    <property type="entry name" value="P-loop_NTPase"/>
</dbReference>
<proteinExistence type="inferred from homology"/>
<comment type="similarity">
    <text evidence="1">Belongs to the TRAFAC class TrmE-Era-EngA-EngB-Septin-like GTPase superfamily. AIG1/Toc34/Toc159-like paraseptin GTPase family. IAN subfamily.</text>
</comment>
<dbReference type="Proteomes" id="UP000694543">
    <property type="component" value="Unplaced"/>
</dbReference>
<evidence type="ECO:0000256" key="3">
    <source>
        <dbReference type="ARBA" id="ARBA00023134"/>
    </source>
</evidence>
<dbReference type="PANTHER" id="PTHR10903:SF73">
    <property type="entry name" value="GTPASE IMAP FAMILY MEMBER 8"/>
    <property type="match status" value="1"/>
</dbReference>
<evidence type="ECO:0000256" key="1">
    <source>
        <dbReference type="ARBA" id="ARBA00008535"/>
    </source>
</evidence>
<dbReference type="SUPFAM" id="SSF52540">
    <property type="entry name" value="P-loop containing nucleoside triphosphate hydrolases"/>
    <property type="match status" value="1"/>
</dbReference>
<dbReference type="AlphaFoldDB" id="A0A8C3M3L8"/>
<feature type="domain" description="AIG1-type G" evidence="5">
    <location>
        <begin position="115"/>
        <end position="319"/>
    </location>
</feature>
<reference evidence="6" key="1">
    <citation type="submission" date="2025-08" db="UniProtKB">
        <authorList>
            <consortium name="Ensembl"/>
        </authorList>
    </citation>
    <scope>IDENTIFICATION</scope>
</reference>
<feature type="compositionally biased region" description="Basic and acidic residues" evidence="4">
    <location>
        <begin position="68"/>
        <end position="87"/>
    </location>
</feature>
<dbReference type="PROSITE" id="PS51720">
    <property type="entry name" value="G_AIG1"/>
    <property type="match status" value="1"/>
</dbReference>
<evidence type="ECO:0000313" key="6">
    <source>
        <dbReference type="Ensembl" id="ENSCPIP00010017398.1"/>
    </source>
</evidence>
<name>A0A8C3M3L8_CHRPC</name>
<keyword evidence="3" id="KW-0342">GTP-binding</keyword>
<dbReference type="Pfam" id="PF04548">
    <property type="entry name" value="AIG1"/>
    <property type="match status" value="1"/>
</dbReference>
<organism evidence="6 7">
    <name type="scientific">Chrysolophus pictus</name>
    <name type="common">Golden pheasant</name>
    <name type="synonym">Phasianus pictus</name>
    <dbReference type="NCBI Taxonomy" id="9089"/>
    <lineage>
        <taxon>Eukaryota</taxon>
        <taxon>Metazoa</taxon>
        <taxon>Chordata</taxon>
        <taxon>Craniata</taxon>
        <taxon>Vertebrata</taxon>
        <taxon>Euteleostomi</taxon>
        <taxon>Archelosauria</taxon>
        <taxon>Archosauria</taxon>
        <taxon>Dinosauria</taxon>
        <taxon>Saurischia</taxon>
        <taxon>Theropoda</taxon>
        <taxon>Coelurosauria</taxon>
        <taxon>Aves</taxon>
        <taxon>Neognathae</taxon>
        <taxon>Galloanserae</taxon>
        <taxon>Galliformes</taxon>
        <taxon>Phasianidae</taxon>
        <taxon>Phasianinae</taxon>
        <taxon>Chrysolophus</taxon>
    </lineage>
</organism>
<dbReference type="FunFam" id="3.40.50.300:FF:000366">
    <property type="entry name" value="GTPase, IMAP family member 2"/>
    <property type="match status" value="1"/>
</dbReference>
<sequence length="356" mass="38822">MSQNPCVPMSLTPTVPLSQCPHIPPSPCPLPPRRPGSALPRTDTGDRGSAPGAPRPPPPAHRRAPPSESKRRESGARAESAGRREGDESGDGACGSTAEKSGEPRDGASGGGGERPELRIVLLGRSGAGRSATGNTLLGEERFESQLASQPVTTTCKDGRRDWGEWCVAVMDTPAIFGGSQWDEQRLAEERKRCLEFAAHKPCVLVLVTQLGRYTREDREVQKNVQELFGKGAEKCMMVVFTRKEDLGDSSLDEYVKAAENGALQKLVKACRKQYCAVNNRAPRQDRDVQADEVLEKAVSIACRKREGPRHKWFRRVFRAKSDVHDKTHGSMPKKGGKGDGPGQGKKQQRAKERNA</sequence>
<evidence type="ECO:0000256" key="4">
    <source>
        <dbReference type="SAM" id="MobiDB-lite"/>
    </source>
</evidence>
<dbReference type="GO" id="GO:0005525">
    <property type="term" value="F:GTP binding"/>
    <property type="evidence" value="ECO:0007669"/>
    <property type="project" value="UniProtKB-KW"/>
</dbReference>
<protein>
    <recommendedName>
        <fullName evidence="5">AIG1-type G domain-containing protein</fullName>
    </recommendedName>
</protein>
<evidence type="ECO:0000313" key="7">
    <source>
        <dbReference type="Proteomes" id="UP000694543"/>
    </source>
</evidence>
<dbReference type="Gene3D" id="3.40.50.300">
    <property type="entry name" value="P-loop containing nucleotide triphosphate hydrolases"/>
    <property type="match status" value="1"/>
</dbReference>
<feature type="compositionally biased region" description="Basic and acidic residues" evidence="4">
    <location>
        <begin position="320"/>
        <end position="329"/>
    </location>
</feature>
<dbReference type="InterPro" id="IPR045058">
    <property type="entry name" value="GIMA/IAN/Toc"/>
</dbReference>
<feature type="compositionally biased region" description="Polar residues" evidence="4">
    <location>
        <begin position="1"/>
        <end position="17"/>
    </location>
</feature>